<evidence type="ECO:0008006" key="4">
    <source>
        <dbReference type="Google" id="ProtNLM"/>
    </source>
</evidence>
<dbReference type="EMBL" id="JXTB01000490">
    <property type="protein sequence ID" value="PON38609.1"/>
    <property type="molecule type" value="Genomic_DNA"/>
</dbReference>
<organism evidence="2 3">
    <name type="scientific">Parasponia andersonii</name>
    <name type="common">Sponia andersonii</name>
    <dbReference type="NCBI Taxonomy" id="3476"/>
    <lineage>
        <taxon>Eukaryota</taxon>
        <taxon>Viridiplantae</taxon>
        <taxon>Streptophyta</taxon>
        <taxon>Embryophyta</taxon>
        <taxon>Tracheophyta</taxon>
        <taxon>Spermatophyta</taxon>
        <taxon>Magnoliopsida</taxon>
        <taxon>eudicotyledons</taxon>
        <taxon>Gunneridae</taxon>
        <taxon>Pentapetalae</taxon>
        <taxon>rosids</taxon>
        <taxon>fabids</taxon>
        <taxon>Rosales</taxon>
        <taxon>Cannabaceae</taxon>
        <taxon>Parasponia</taxon>
    </lineage>
</organism>
<evidence type="ECO:0000256" key="1">
    <source>
        <dbReference type="SAM" id="Phobius"/>
    </source>
</evidence>
<evidence type="ECO:0000313" key="3">
    <source>
        <dbReference type="Proteomes" id="UP000237105"/>
    </source>
</evidence>
<feature type="transmembrane region" description="Helical" evidence="1">
    <location>
        <begin position="83"/>
        <end position="105"/>
    </location>
</feature>
<sequence length="190" mass="22170">MGSWFETTMRREEEGDETTSFESKFGVVITPGMVMTFGIRVMAQKSSMEIKFNWSKHDDLDHILGKIRNWVCKKIENGKWETILFGYWILIFSRFGLFSFFHRWVLQRKMNLGVMKIKDVVNTPFIMESSLSLSLALALNGSLFFFFGVSSRIRTKWEEIIGMYSGLIRRLRLDWAHVVVGPYGTRCGRV</sequence>
<proteinExistence type="predicted"/>
<keyword evidence="1" id="KW-0472">Membrane</keyword>
<name>A0A2P5AQ02_PARAD</name>
<reference evidence="3" key="1">
    <citation type="submission" date="2016-06" db="EMBL/GenBank/DDBJ databases">
        <title>Parallel loss of symbiosis genes in relatives of nitrogen-fixing non-legume Parasponia.</title>
        <authorList>
            <person name="Van Velzen R."/>
            <person name="Holmer R."/>
            <person name="Bu F."/>
            <person name="Rutten L."/>
            <person name="Van Zeijl A."/>
            <person name="Liu W."/>
            <person name="Santuari L."/>
            <person name="Cao Q."/>
            <person name="Sharma T."/>
            <person name="Shen D."/>
            <person name="Roswanjaya Y."/>
            <person name="Wardhani T."/>
            <person name="Kalhor M.S."/>
            <person name="Jansen J."/>
            <person name="Van den Hoogen J."/>
            <person name="Gungor B."/>
            <person name="Hartog M."/>
            <person name="Hontelez J."/>
            <person name="Verver J."/>
            <person name="Yang W.-C."/>
            <person name="Schijlen E."/>
            <person name="Repin R."/>
            <person name="Schilthuizen M."/>
            <person name="Schranz E."/>
            <person name="Heidstra R."/>
            <person name="Miyata K."/>
            <person name="Fedorova E."/>
            <person name="Kohlen W."/>
            <person name="Bisseling T."/>
            <person name="Smit S."/>
            <person name="Geurts R."/>
        </authorList>
    </citation>
    <scope>NUCLEOTIDE SEQUENCE [LARGE SCALE GENOMIC DNA]</scope>
    <source>
        <strain evidence="3">cv. WU1-14</strain>
    </source>
</reference>
<keyword evidence="3" id="KW-1185">Reference proteome</keyword>
<feature type="transmembrane region" description="Helical" evidence="1">
    <location>
        <begin position="125"/>
        <end position="147"/>
    </location>
</feature>
<gene>
    <name evidence="2" type="ORF">PanWU01x14_311150</name>
</gene>
<keyword evidence="1" id="KW-0812">Transmembrane</keyword>
<dbReference type="Proteomes" id="UP000237105">
    <property type="component" value="Unassembled WGS sequence"/>
</dbReference>
<keyword evidence="1" id="KW-1133">Transmembrane helix</keyword>
<dbReference type="OrthoDB" id="10334723at2759"/>
<protein>
    <recommendedName>
        <fullName evidence="4">Transmembrane protein</fullName>
    </recommendedName>
</protein>
<dbReference type="AlphaFoldDB" id="A0A2P5AQ02"/>
<comment type="caution">
    <text evidence="2">The sequence shown here is derived from an EMBL/GenBank/DDBJ whole genome shotgun (WGS) entry which is preliminary data.</text>
</comment>
<evidence type="ECO:0000313" key="2">
    <source>
        <dbReference type="EMBL" id="PON38609.1"/>
    </source>
</evidence>
<accession>A0A2P5AQ02</accession>